<evidence type="ECO:0000313" key="1">
    <source>
        <dbReference type="EMBL" id="CAI8589514.1"/>
    </source>
</evidence>
<organism evidence="2 3">
    <name type="scientific">Vicia faba</name>
    <name type="common">Broad bean</name>
    <name type="synonym">Faba vulgaris</name>
    <dbReference type="NCBI Taxonomy" id="3906"/>
    <lineage>
        <taxon>Eukaryota</taxon>
        <taxon>Viridiplantae</taxon>
        <taxon>Streptophyta</taxon>
        <taxon>Embryophyta</taxon>
        <taxon>Tracheophyta</taxon>
        <taxon>Spermatophyta</taxon>
        <taxon>Magnoliopsida</taxon>
        <taxon>eudicotyledons</taxon>
        <taxon>Gunneridae</taxon>
        <taxon>Pentapetalae</taxon>
        <taxon>rosids</taxon>
        <taxon>fabids</taxon>
        <taxon>Fabales</taxon>
        <taxon>Fabaceae</taxon>
        <taxon>Papilionoideae</taxon>
        <taxon>50 kb inversion clade</taxon>
        <taxon>NPAAA clade</taxon>
        <taxon>Hologalegina</taxon>
        <taxon>IRL clade</taxon>
        <taxon>Fabeae</taxon>
        <taxon>Vicia</taxon>
    </lineage>
</organism>
<evidence type="ECO:0000313" key="3">
    <source>
        <dbReference type="Proteomes" id="UP001157006"/>
    </source>
</evidence>
<gene>
    <name evidence="1" type="ORF">VFH_I396200</name>
    <name evidence="2" type="ORF">VFH_I396240</name>
</gene>
<reference evidence="2 3" key="1">
    <citation type="submission" date="2023-01" db="EMBL/GenBank/DDBJ databases">
        <authorList>
            <person name="Kreplak J."/>
        </authorList>
    </citation>
    <scope>NUCLEOTIDE SEQUENCE [LARGE SCALE GENOMIC DNA]</scope>
</reference>
<dbReference type="Proteomes" id="UP001157006">
    <property type="component" value="Chromosome 1L"/>
</dbReference>
<sequence>MVLVRWRGNGSKLRVEQKCRWLADVVSQNLDGGSTEMGGWKLMILLEMSCCKSQFGQHGSWIGGMMRKGNQTETVLAESEGGRRCSVGTIAGLMKGVLRSDAVCENWDGRVLTMEEGWKLVDTVKKNKGSLQNGL</sequence>
<proteinExistence type="predicted"/>
<accession>A0AAV0YZ92</accession>
<name>A0AAV0YZ92_VICFA</name>
<dbReference type="EMBL" id="OX451736">
    <property type="protein sequence ID" value="CAI8589515.1"/>
    <property type="molecule type" value="Genomic_DNA"/>
</dbReference>
<protein>
    <submittedName>
        <fullName evidence="2">Uncharacterized protein</fullName>
    </submittedName>
</protein>
<dbReference type="EMBL" id="OX451736">
    <property type="protein sequence ID" value="CAI8589514.1"/>
    <property type="molecule type" value="Genomic_DNA"/>
</dbReference>
<dbReference type="AlphaFoldDB" id="A0AAV0YZ92"/>
<keyword evidence="3" id="KW-1185">Reference proteome</keyword>
<evidence type="ECO:0000313" key="2">
    <source>
        <dbReference type="EMBL" id="CAI8589515.1"/>
    </source>
</evidence>